<keyword evidence="3 5" id="KW-1133">Transmembrane helix</keyword>
<dbReference type="InterPro" id="IPR000515">
    <property type="entry name" value="MetI-like"/>
</dbReference>
<dbReference type="PROSITE" id="PS50928">
    <property type="entry name" value="ABC_TM1"/>
    <property type="match status" value="1"/>
</dbReference>
<gene>
    <name evidence="7" type="ORF">LCGC14_2225320</name>
</gene>
<dbReference type="GO" id="GO:0016020">
    <property type="term" value="C:membrane"/>
    <property type="evidence" value="ECO:0007669"/>
    <property type="project" value="UniProtKB-SubCell"/>
</dbReference>
<sequence length="293" mass="32166">MKTKEIKYPSKPNKIGSKKKRLPNPKRVFLYFLLIFFVFMTLLPLWSAIMTALKTQEALIYSNPIEPPINPTLDAFGTAFNELRRPILNSLMFTIPATLLSVILGSMTGYALTKVKFRGANTIFLLIIIGIFIPYQAVLIPLVQIIVELGLYGEISGLILTHTAYGVPICTLLFKSFYDSIPDSLINAAKIDGAGIGKTYLHVILPLSVTPFVVAAIFQFTQVWNDLLFGLVLTGAGVSQPASVALLNLQGGFVTAWNVQMAGTLWYTIPSLILYLVLGKYLIKGFMAGAIKG</sequence>
<evidence type="ECO:0000256" key="4">
    <source>
        <dbReference type="ARBA" id="ARBA00023136"/>
    </source>
</evidence>
<evidence type="ECO:0000256" key="3">
    <source>
        <dbReference type="ARBA" id="ARBA00022989"/>
    </source>
</evidence>
<dbReference type="CDD" id="cd06261">
    <property type="entry name" value="TM_PBP2"/>
    <property type="match status" value="1"/>
</dbReference>
<evidence type="ECO:0000313" key="7">
    <source>
        <dbReference type="EMBL" id="KKL58443.1"/>
    </source>
</evidence>
<evidence type="ECO:0000256" key="1">
    <source>
        <dbReference type="ARBA" id="ARBA00004141"/>
    </source>
</evidence>
<dbReference type="PANTHER" id="PTHR43879">
    <property type="entry name" value="ABC TRANSPORTER PERMEASE PROTEIN"/>
    <property type="match status" value="1"/>
</dbReference>
<dbReference type="InterPro" id="IPR035906">
    <property type="entry name" value="MetI-like_sf"/>
</dbReference>
<comment type="subcellular location">
    <subcellularLocation>
        <location evidence="1">Membrane</location>
        <topology evidence="1">Multi-pass membrane protein</topology>
    </subcellularLocation>
</comment>
<evidence type="ECO:0000259" key="6">
    <source>
        <dbReference type="PROSITE" id="PS50928"/>
    </source>
</evidence>
<proteinExistence type="predicted"/>
<feature type="transmembrane region" description="Helical" evidence="5">
    <location>
        <begin position="159"/>
        <end position="178"/>
    </location>
</feature>
<dbReference type="Gene3D" id="1.10.3720.10">
    <property type="entry name" value="MetI-like"/>
    <property type="match status" value="1"/>
</dbReference>
<dbReference type="SUPFAM" id="SSF161098">
    <property type="entry name" value="MetI-like"/>
    <property type="match status" value="1"/>
</dbReference>
<protein>
    <recommendedName>
        <fullName evidence="6">ABC transmembrane type-1 domain-containing protein</fullName>
    </recommendedName>
</protein>
<accession>A0A0F9D9T8</accession>
<feature type="domain" description="ABC transmembrane type-1" evidence="6">
    <location>
        <begin position="87"/>
        <end position="278"/>
    </location>
</feature>
<evidence type="ECO:0000256" key="2">
    <source>
        <dbReference type="ARBA" id="ARBA00022692"/>
    </source>
</evidence>
<comment type="caution">
    <text evidence="7">The sequence shown here is derived from an EMBL/GenBank/DDBJ whole genome shotgun (WGS) entry which is preliminary data.</text>
</comment>
<feature type="transmembrane region" description="Helical" evidence="5">
    <location>
        <begin position="265"/>
        <end position="283"/>
    </location>
</feature>
<reference evidence="7" key="1">
    <citation type="journal article" date="2015" name="Nature">
        <title>Complex archaea that bridge the gap between prokaryotes and eukaryotes.</title>
        <authorList>
            <person name="Spang A."/>
            <person name="Saw J.H."/>
            <person name="Jorgensen S.L."/>
            <person name="Zaremba-Niedzwiedzka K."/>
            <person name="Martijn J."/>
            <person name="Lind A.E."/>
            <person name="van Eijk R."/>
            <person name="Schleper C."/>
            <person name="Guy L."/>
            <person name="Ettema T.J."/>
        </authorList>
    </citation>
    <scope>NUCLEOTIDE SEQUENCE</scope>
</reference>
<keyword evidence="4 5" id="KW-0472">Membrane</keyword>
<feature type="transmembrane region" description="Helical" evidence="5">
    <location>
        <begin position="91"/>
        <end position="112"/>
    </location>
</feature>
<evidence type="ECO:0000256" key="5">
    <source>
        <dbReference type="SAM" id="Phobius"/>
    </source>
</evidence>
<dbReference type="AlphaFoldDB" id="A0A0F9D9T8"/>
<feature type="transmembrane region" description="Helical" evidence="5">
    <location>
        <begin position="124"/>
        <end position="147"/>
    </location>
</feature>
<dbReference type="EMBL" id="LAZR01029823">
    <property type="protein sequence ID" value="KKL58443.1"/>
    <property type="molecule type" value="Genomic_DNA"/>
</dbReference>
<feature type="transmembrane region" description="Helical" evidence="5">
    <location>
        <begin position="199"/>
        <end position="220"/>
    </location>
</feature>
<keyword evidence="2 5" id="KW-0812">Transmembrane</keyword>
<dbReference type="GO" id="GO:0055085">
    <property type="term" value="P:transmembrane transport"/>
    <property type="evidence" value="ECO:0007669"/>
    <property type="project" value="InterPro"/>
</dbReference>
<feature type="transmembrane region" description="Helical" evidence="5">
    <location>
        <begin position="28"/>
        <end position="49"/>
    </location>
</feature>
<dbReference type="Pfam" id="PF00528">
    <property type="entry name" value="BPD_transp_1"/>
    <property type="match status" value="1"/>
</dbReference>
<name>A0A0F9D9T8_9ZZZZ</name>
<dbReference type="PANTHER" id="PTHR43879:SF1">
    <property type="entry name" value="GLUCOSE IMPORT SYSTEM PERMEASE PROTEIN GLCU"/>
    <property type="match status" value="1"/>
</dbReference>
<organism evidence="7">
    <name type="scientific">marine sediment metagenome</name>
    <dbReference type="NCBI Taxonomy" id="412755"/>
    <lineage>
        <taxon>unclassified sequences</taxon>
        <taxon>metagenomes</taxon>
        <taxon>ecological metagenomes</taxon>
    </lineage>
</organism>